<organism evidence="1">
    <name type="scientific">Mariniphaga anaerophila</name>
    <dbReference type="NCBI Taxonomy" id="1484053"/>
    <lineage>
        <taxon>Bacteria</taxon>
        <taxon>Pseudomonadati</taxon>
        <taxon>Bacteroidota</taxon>
        <taxon>Bacteroidia</taxon>
        <taxon>Marinilabiliales</taxon>
        <taxon>Prolixibacteraceae</taxon>
        <taxon>Mariniphaga</taxon>
    </lineage>
</organism>
<dbReference type="AlphaFoldDB" id="A0A831PJ47"/>
<dbReference type="EMBL" id="DSDK01000386">
    <property type="protein sequence ID" value="HDR51364.1"/>
    <property type="molecule type" value="Genomic_DNA"/>
</dbReference>
<gene>
    <name evidence="1" type="ORF">ENN90_07050</name>
</gene>
<name>A0A831PJ47_9BACT</name>
<evidence type="ECO:0000313" key="1">
    <source>
        <dbReference type="EMBL" id="HDR51364.1"/>
    </source>
</evidence>
<dbReference type="Proteomes" id="UP000886047">
    <property type="component" value="Unassembled WGS sequence"/>
</dbReference>
<sequence length="65" mass="7312">MSVLRENVLAEKDAFFCETCSEKHAEECEDFADYAEMPVVNSPRMGECGYDGGTIDLERDGPFKK</sequence>
<accession>A0A831PJ47</accession>
<comment type="caution">
    <text evidence="1">The sequence shown here is derived from an EMBL/GenBank/DDBJ whole genome shotgun (WGS) entry which is preliminary data.</text>
</comment>
<protein>
    <submittedName>
        <fullName evidence="1">Uncharacterized protein</fullName>
    </submittedName>
</protein>
<reference evidence="1" key="1">
    <citation type="journal article" date="2020" name="mSystems">
        <title>Genome- and Community-Level Interaction Insights into Carbon Utilization and Element Cycling Functions of Hydrothermarchaeota in Hydrothermal Sediment.</title>
        <authorList>
            <person name="Zhou Z."/>
            <person name="Liu Y."/>
            <person name="Xu W."/>
            <person name="Pan J."/>
            <person name="Luo Z.H."/>
            <person name="Li M."/>
        </authorList>
    </citation>
    <scope>NUCLEOTIDE SEQUENCE [LARGE SCALE GENOMIC DNA]</scope>
    <source>
        <strain evidence="1">SpSt-1217</strain>
    </source>
</reference>
<proteinExistence type="predicted"/>